<evidence type="ECO:0000313" key="1">
    <source>
        <dbReference type="EMBL" id="CAK5011336.1"/>
    </source>
</evidence>
<sequence length="74" mass="9045">MPFVSFFPFHFGWPKQPASRVLFSTFTPFPPQFFFHPFLFFTFYFLISFFMLKSMKIVLNKFLKEFLNLILNKN</sequence>
<evidence type="ECO:0000313" key="2">
    <source>
        <dbReference type="Proteomes" id="UP001497535"/>
    </source>
</evidence>
<dbReference type="EMBL" id="CAVMJV010000001">
    <property type="protein sequence ID" value="CAK5011336.1"/>
    <property type="molecule type" value="Genomic_DNA"/>
</dbReference>
<keyword evidence="2" id="KW-1185">Reference proteome</keyword>
<name>A0ACB0XPA7_MELEN</name>
<gene>
    <name evidence="1" type="ORF">MENTE1834_LOCUS1875</name>
</gene>
<comment type="caution">
    <text evidence="1">The sequence shown here is derived from an EMBL/GenBank/DDBJ whole genome shotgun (WGS) entry which is preliminary data.</text>
</comment>
<dbReference type="Proteomes" id="UP001497535">
    <property type="component" value="Unassembled WGS sequence"/>
</dbReference>
<protein>
    <submittedName>
        <fullName evidence="1">Uncharacterized protein</fullName>
    </submittedName>
</protein>
<organism evidence="1 2">
    <name type="scientific">Meloidogyne enterolobii</name>
    <name type="common">Root-knot nematode worm</name>
    <name type="synonym">Meloidogyne mayaguensis</name>
    <dbReference type="NCBI Taxonomy" id="390850"/>
    <lineage>
        <taxon>Eukaryota</taxon>
        <taxon>Metazoa</taxon>
        <taxon>Ecdysozoa</taxon>
        <taxon>Nematoda</taxon>
        <taxon>Chromadorea</taxon>
        <taxon>Rhabditida</taxon>
        <taxon>Tylenchina</taxon>
        <taxon>Tylenchomorpha</taxon>
        <taxon>Tylenchoidea</taxon>
        <taxon>Meloidogynidae</taxon>
        <taxon>Meloidogyninae</taxon>
        <taxon>Meloidogyne</taxon>
    </lineage>
</organism>
<reference evidence="1" key="1">
    <citation type="submission" date="2023-11" db="EMBL/GenBank/DDBJ databases">
        <authorList>
            <person name="Poullet M."/>
        </authorList>
    </citation>
    <scope>NUCLEOTIDE SEQUENCE</scope>
    <source>
        <strain evidence="1">E1834</strain>
    </source>
</reference>
<accession>A0ACB0XPA7</accession>
<proteinExistence type="predicted"/>